<keyword evidence="2" id="KW-1133">Transmembrane helix</keyword>
<proteinExistence type="predicted"/>
<comment type="caution">
    <text evidence="3">The sequence shown here is derived from an EMBL/GenBank/DDBJ whole genome shotgun (WGS) entry which is preliminary data.</text>
</comment>
<name>K2AXV8_9BACT</name>
<feature type="transmembrane region" description="Helical" evidence="2">
    <location>
        <begin position="146"/>
        <end position="167"/>
    </location>
</feature>
<sequence length="180" mass="19778">VNQTYTKPATPTPAPVYTKPATSTAPAAMSKTDQALANKATMSGTQFTSREAAQTAFKQKYATQYTNKFDREPATRPEHIPTTFKDGNRNVPVTYNQGNGGYGYYGPSGAWIMYDAMRDVAMMNMLMSRNNYAVAQPVVVQQSHGVGYFLLMTVIALVLVIGGIVVLKKLKEIPWKSEKP</sequence>
<dbReference type="EMBL" id="AMFJ01021616">
    <property type="protein sequence ID" value="EKD66572.1"/>
    <property type="molecule type" value="Genomic_DNA"/>
</dbReference>
<evidence type="ECO:0000313" key="3">
    <source>
        <dbReference type="EMBL" id="EKD66572.1"/>
    </source>
</evidence>
<evidence type="ECO:0000256" key="2">
    <source>
        <dbReference type="SAM" id="Phobius"/>
    </source>
</evidence>
<keyword evidence="2" id="KW-0472">Membrane</keyword>
<organism evidence="3">
    <name type="scientific">uncultured bacterium</name>
    <name type="common">gcode 4</name>
    <dbReference type="NCBI Taxonomy" id="1234023"/>
    <lineage>
        <taxon>Bacteria</taxon>
        <taxon>environmental samples</taxon>
    </lineage>
</organism>
<keyword evidence="2" id="KW-0812">Transmembrane</keyword>
<feature type="region of interest" description="Disordered" evidence="1">
    <location>
        <begin position="1"/>
        <end position="24"/>
    </location>
</feature>
<feature type="compositionally biased region" description="Low complexity" evidence="1">
    <location>
        <begin position="1"/>
        <end position="22"/>
    </location>
</feature>
<reference evidence="3" key="1">
    <citation type="journal article" date="2012" name="Science">
        <title>Fermentation, hydrogen, and sulfur metabolism in multiple uncultivated bacterial phyla.</title>
        <authorList>
            <person name="Wrighton K.C."/>
            <person name="Thomas B.C."/>
            <person name="Sharon I."/>
            <person name="Miller C.S."/>
            <person name="Castelle C.J."/>
            <person name="VerBerkmoes N.C."/>
            <person name="Wilkins M.J."/>
            <person name="Hettich R.L."/>
            <person name="Lipton M.S."/>
            <person name="Williams K.H."/>
            <person name="Long P.E."/>
            <person name="Banfield J.F."/>
        </authorList>
    </citation>
    <scope>NUCLEOTIDE SEQUENCE [LARGE SCALE GENOMIC DNA]</scope>
</reference>
<evidence type="ECO:0000256" key="1">
    <source>
        <dbReference type="SAM" id="MobiDB-lite"/>
    </source>
</evidence>
<accession>K2AXV8</accession>
<dbReference type="AlphaFoldDB" id="K2AXV8"/>
<protein>
    <submittedName>
        <fullName evidence="3">Uncharacterized protein</fullName>
    </submittedName>
</protein>
<gene>
    <name evidence="3" type="ORF">ACD_49C00030G0010</name>
</gene>
<feature type="non-terminal residue" evidence="3">
    <location>
        <position position="1"/>
    </location>
</feature>